<dbReference type="HOGENOM" id="CLU_2514083_0_0_1"/>
<evidence type="ECO:0000313" key="3">
    <source>
        <dbReference type="EMBL" id="KIJ33840.1"/>
    </source>
</evidence>
<evidence type="ECO:0000256" key="1">
    <source>
        <dbReference type="SAM" id="MobiDB-lite"/>
    </source>
</evidence>
<gene>
    <name evidence="3" type="ORF">M422DRAFT_35364</name>
</gene>
<keyword evidence="4" id="KW-1185">Reference proteome</keyword>
<evidence type="ECO:0000313" key="4">
    <source>
        <dbReference type="Proteomes" id="UP000054279"/>
    </source>
</evidence>
<keyword evidence="2" id="KW-0732">Signal</keyword>
<dbReference type="EMBL" id="KN837207">
    <property type="protein sequence ID" value="KIJ33840.1"/>
    <property type="molecule type" value="Genomic_DNA"/>
</dbReference>
<name>A0A0C9V8S0_SPHS4</name>
<accession>A0A0C9V8S0</accession>
<evidence type="ECO:0000256" key="2">
    <source>
        <dbReference type="SAM" id="SignalP"/>
    </source>
</evidence>
<feature type="compositionally biased region" description="Polar residues" evidence="1">
    <location>
        <begin position="47"/>
        <end position="56"/>
    </location>
</feature>
<feature type="region of interest" description="Disordered" evidence="1">
    <location>
        <begin position="37"/>
        <end position="56"/>
    </location>
</feature>
<reference evidence="3 4" key="1">
    <citation type="submission" date="2014-06" db="EMBL/GenBank/DDBJ databases">
        <title>Evolutionary Origins and Diversification of the Mycorrhizal Mutualists.</title>
        <authorList>
            <consortium name="DOE Joint Genome Institute"/>
            <consortium name="Mycorrhizal Genomics Consortium"/>
            <person name="Kohler A."/>
            <person name="Kuo A."/>
            <person name="Nagy L.G."/>
            <person name="Floudas D."/>
            <person name="Copeland A."/>
            <person name="Barry K.W."/>
            <person name="Cichocki N."/>
            <person name="Veneault-Fourrey C."/>
            <person name="LaButti K."/>
            <person name="Lindquist E.A."/>
            <person name="Lipzen A."/>
            <person name="Lundell T."/>
            <person name="Morin E."/>
            <person name="Murat C."/>
            <person name="Riley R."/>
            <person name="Ohm R."/>
            <person name="Sun H."/>
            <person name="Tunlid A."/>
            <person name="Henrissat B."/>
            <person name="Grigoriev I.V."/>
            <person name="Hibbett D.S."/>
            <person name="Martin F."/>
        </authorList>
    </citation>
    <scope>NUCLEOTIDE SEQUENCE [LARGE SCALE GENOMIC DNA]</scope>
    <source>
        <strain evidence="3 4">SS14</strain>
    </source>
</reference>
<evidence type="ECO:0008006" key="5">
    <source>
        <dbReference type="Google" id="ProtNLM"/>
    </source>
</evidence>
<feature type="signal peptide" evidence="2">
    <location>
        <begin position="1"/>
        <end position="20"/>
    </location>
</feature>
<protein>
    <recommendedName>
        <fullName evidence="5">Secreted protein</fullName>
    </recommendedName>
</protein>
<organism evidence="3 4">
    <name type="scientific">Sphaerobolus stellatus (strain SS14)</name>
    <dbReference type="NCBI Taxonomy" id="990650"/>
    <lineage>
        <taxon>Eukaryota</taxon>
        <taxon>Fungi</taxon>
        <taxon>Dikarya</taxon>
        <taxon>Basidiomycota</taxon>
        <taxon>Agaricomycotina</taxon>
        <taxon>Agaricomycetes</taxon>
        <taxon>Phallomycetidae</taxon>
        <taxon>Geastrales</taxon>
        <taxon>Sphaerobolaceae</taxon>
        <taxon>Sphaerobolus</taxon>
    </lineage>
</organism>
<dbReference type="AlphaFoldDB" id="A0A0C9V8S0"/>
<dbReference type="Proteomes" id="UP000054279">
    <property type="component" value="Unassembled WGS sequence"/>
</dbReference>
<feature type="chain" id="PRO_5002221499" description="Secreted protein" evidence="2">
    <location>
        <begin position="21"/>
        <end position="85"/>
    </location>
</feature>
<proteinExistence type="predicted"/>
<sequence length="85" mass="9113">MAVLLPLWLFYLSLSPFDLSVTPFGLLTVSLPLSPLNSRSHRLASHSRGSSSQPTNITTPVCMFRASAGGVGGLFKNPLLSEVVR</sequence>